<dbReference type="RefSeq" id="WP_290260474.1">
    <property type="nucleotide sequence ID" value="NZ_JAUFQG010000004.1"/>
</dbReference>
<name>A0ABV8V617_9GAMM</name>
<keyword evidence="2" id="KW-1185">Reference proteome</keyword>
<organism evidence="1 2">
    <name type="scientific">Simiduia curdlanivorans</name>
    <dbReference type="NCBI Taxonomy" id="1492769"/>
    <lineage>
        <taxon>Bacteria</taxon>
        <taxon>Pseudomonadati</taxon>
        <taxon>Pseudomonadota</taxon>
        <taxon>Gammaproteobacteria</taxon>
        <taxon>Cellvibrionales</taxon>
        <taxon>Cellvibrionaceae</taxon>
        <taxon>Simiduia</taxon>
    </lineage>
</organism>
<reference evidence="2" key="1">
    <citation type="journal article" date="2019" name="Int. J. Syst. Evol. Microbiol.">
        <title>The Global Catalogue of Microorganisms (GCM) 10K type strain sequencing project: providing services to taxonomists for standard genome sequencing and annotation.</title>
        <authorList>
            <consortium name="The Broad Institute Genomics Platform"/>
            <consortium name="The Broad Institute Genome Sequencing Center for Infectious Disease"/>
            <person name="Wu L."/>
            <person name="Ma J."/>
        </authorList>
    </citation>
    <scope>NUCLEOTIDE SEQUENCE [LARGE SCALE GENOMIC DNA]</scope>
    <source>
        <strain evidence="2">CECT 8570</strain>
    </source>
</reference>
<sequence>MHQAVSTGWLVAGMFYTQLGLTQTHATEQLPEADWQTPAQLVYVLEELEQQAQLPAPPTAFSIDVWPDIYAYQAPAADETPLASLELDSGLIQPHPAPAEFTPYRSPTNFFEHNLDSTRELLADKDMWPTYVVPEEQKNWMDSTREYLHSSATGPVVWFDNFFAVNRSPNAATHDLRLTPILECSDLEGCQFKFKVRSRVTLPNTEKRMRLLLTNEDPNSLYDTLDRRATASGSRTDDNPITAALSWALKTTDSYNISISSGLQVRSPLRAFVQASSTGRTELSERLLLSAGQSVFYRSDEGLGARTQIDLDYSPRDNEQEVVRWRQLYDLSEEFSGVDWKTSVEYLRQVNRDRAWGVGYGNSGNINEAAIGEAHKVWVRYRKRFYREWLFWELEPFVQWKRDFDFQADPGIEASIEIYLDNDS</sequence>
<dbReference type="EMBL" id="JBHSCX010000006">
    <property type="protein sequence ID" value="MFC4362484.1"/>
    <property type="molecule type" value="Genomic_DNA"/>
</dbReference>
<comment type="caution">
    <text evidence="1">The sequence shown here is derived from an EMBL/GenBank/DDBJ whole genome shotgun (WGS) entry which is preliminary data.</text>
</comment>
<proteinExistence type="predicted"/>
<evidence type="ECO:0000313" key="2">
    <source>
        <dbReference type="Proteomes" id="UP001595840"/>
    </source>
</evidence>
<dbReference type="Proteomes" id="UP001595840">
    <property type="component" value="Unassembled WGS sequence"/>
</dbReference>
<protein>
    <submittedName>
        <fullName evidence="1">Uncharacterized protein</fullName>
    </submittedName>
</protein>
<accession>A0ABV8V617</accession>
<evidence type="ECO:0000313" key="1">
    <source>
        <dbReference type="EMBL" id="MFC4362484.1"/>
    </source>
</evidence>
<gene>
    <name evidence="1" type="ORF">ACFOX3_09225</name>
</gene>